<dbReference type="AlphaFoldDB" id="A0A380RWY2"/>
<organism evidence="2 3">
    <name type="scientific">Fibrobacter succinogenes</name>
    <name type="common">Bacteroides succinogenes</name>
    <dbReference type="NCBI Taxonomy" id="833"/>
    <lineage>
        <taxon>Bacteria</taxon>
        <taxon>Pseudomonadati</taxon>
        <taxon>Fibrobacterota</taxon>
        <taxon>Fibrobacteria</taxon>
        <taxon>Fibrobacterales</taxon>
        <taxon>Fibrobacteraceae</taxon>
        <taxon>Fibrobacter</taxon>
    </lineage>
</organism>
<gene>
    <name evidence="2" type="ORF">SAMN05661053_1310</name>
</gene>
<dbReference type="EMBL" id="UHJL01000001">
    <property type="protein sequence ID" value="SUQ20058.1"/>
    <property type="molecule type" value="Genomic_DNA"/>
</dbReference>
<proteinExistence type="predicted"/>
<evidence type="ECO:0000313" key="3">
    <source>
        <dbReference type="Proteomes" id="UP000255423"/>
    </source>
</evidence>
<dbReference type="Proteomes" id="UP000255423">
    <property type="component" value="Unassembled WGS sequence"/>
</dbReference>
<dbReference type="RefSeq" id="WP_109572505.1">
    <property type="nucleotide sequence ID" value="NZ_UHJL01000001.1"/>
</dbReference>
<dbReference type="PROSITE" id="PS51257">
    <property type="entry name" value="PROKAR_LIPOPROTEIN"/>
    <property type="match status" value="1"/>
</dbReference>
<protein>
    <recommendedName>
        <fullName evidence="4">Lipoprotein</fullName>
    </recommendedName>
</protein>
<name>A0A380RWY2_FIBSU</name>
<feature type="region of interest" description="Disordered" evidence="1">
    <location>
        <begin position="29"/>
        <end position="48"/>
    </location>
</feature>
<evidence type="ECO:0008006" key="4">
    <source>
        <dbReference type="Google" id="ProtNLM"/>
    </source>
</evidence>
<reference evidence="2 3" key="1">
    <citation type="submission" date="2017-08" db="EMBL/GenBank/DDBJ databases">
        <authorList>
            <person name="de Groot N.N."/>
        </authorList>
    </citation>
    <scope>NUCLEOTIDE SEQUENCE [LARGE SCALE GENOMIC DNA]</scope>
    <source>
        <strain evidence="2 3">HM2</strain>
    </source>
</reference>
<accession>A0A380RWY2</accession>
<evidence type="ECO:0000313" key="2">
    <source>
        <dbReference type="EMBL" id="SUQ20058.1"/>
    </source>
</evidence>
<sequence>MVRKLVNISTGAFLFGVVACTEPNTAGITEDGNPIAELSSSSISSPESSGSISYKFDLWNGASGAARVNVGNNAGFWYSVDDEDEGGSSSIKFPVSDENVDSPEYMESVVSYCSGLCGTVELGEGSTAPSAGVGIALAEKDSTIDISEWDGLCISYESELSMKGLLGYKDGSAKVSSVDLPSIIFDKTLKGSAAARCAKWEEFKPDSKDTNSGSEASKKATTLIFKFFGKAKESGFFNIHGVSSYKHGVENLDSVEIVDNPKVETTGCLWNGTADDLNELANTGFGGGFWFTYTDEPVGGSSSFAWKSGSPDKYMSSSEWIAAVAGASGGISATASFDNGGLDDAGYAGVGLQIVGIDEETGVYYPKAGDITSWEGLCVTYVSEIDMKVLVADSTSEIGAVLPMSTEPVENCVSWSDMGDENGLTRRAEAIKFEWRSSEKTQAKFNIIAVSTQSVKNACSIDLSKVTSF</sequence>
<feature type="compositionally biased region" description="Low complexity" evidence="1">
    <location>
        <begin position="39"/>
        <end position="48"/>
    </location>
</feature>
<evidence type="ECO:0000256" key="1">
    <source>
        <dbReference type="SAM" id="MobiDB-lite"/>
    </source>
</evidence>